<dbReference type="Gene3D" id="3.40.50.1010">
    <property type="entry name" value="5'-nuclease"/>
    <property type="match status" value="1"/>
</dbReference>
<feature type="domain" description="PIN" evidence="1">
    <location>
        <begin position="1"/>
        <end position="120"/>
    </location>
</feature>
<dbReference type="Pfam" id="PF13470">
    <property type="entry name" value="PIN_3"/>
    <property type="match status" value="1"/>
</dbReference>
<evidence type="ECO:0000313" key="2">
    <source>
        <dbReference type="EMBL" id="SFQ19393.1"/>
    </source>
</evidence>
<evidence type="ECO:0000313" key="3">
    <source>
        <dbReference type="Proteomes" id="UP000198577"/>
    </source>
</evidence>
<dbReference type="CDD" id="cd09854">
    <property type="entry name" value="PIN_VapC-like"/>
    <property type="match status" value="1"/>
</dbReference>
<gene>
    <name evidence="2" type="ORF">SAMN05444406_11713</name>
</gene>
<dbReference type="SMART" id="SM00670">
    <property type="entry name" value="PINc"/>
    <property type="match status" value="1"/>
</dbReference>
<protein>
    <submittedName>
        <fullName evidence="2">Predicted nucleic acid-binding protein, contains PIN domain</fullName>
    </submittedName>
</protein>
<dbReference type="InterPro" id="IPR002716">
    <property type="entry name" value="PIN_dom"/>
</dbReference>
<dbReference type="InterPro" id="IPR029060">
    <property type="entry name" value="PIN-like_dom_sf"/>
</dbReference>
<proteinExistence type="predicted"/>
<dbReference type="RefSeq" id="WP_092282402.1">
    <property type="nucleotide sequence ID" value="NZ_FOXR01000017.1"/>
</dbReference>
<dbReference type="SUPFAM" id="SSF88723">
    <property type="entry name" value="PIN domain-like"/>
    <property type="match status" value="1"/>
</dbReference>
<name>A0A1I5WHV4_9FIRM</name>
<dbReference type="Proteomes" id="UP000198577">
    <property type="component" value="Unassembled WGS sequence"/>
</dbReference>
<organism evidence="2 3">
    <name type="scientific">Caldicoprobacter faecalis</name>
    <dbReference type="NCBI Taxonomy" id="937334"/>
    <lineage>
        <taxon>Bacteria</taxon>
        <taxon>Bacillati</taxon>
        <taxon>Bacillota</taxon>
        <taxon>Clostridia</taxon>
        <taxon>Caldicoprobacterales</taxon>
        <taxon>Caldicoprobacteraceae</taxon>
        <taxon>Caldicoprobacter</taxon>
    </lineage>
</organism>
<sequence length="138" mass="15455">MRILIDTNVILDVILQKSPFDAASYKVLKNAEEKIIEAYIASFAVTDLYYFISKNLGNDKAALAIKALLNIVKLIGITNKDVEKALRNPSIEDLEDALQVQCARKVKADYIITRDDRLKKLVSNAISPLDFVEILNSD</sequence>
<dbReference type="EMBL" id="FOXR01000017">
    <property type="protein sequence ID" value="SFQ19393.1"/>
    <property type="molecule type" value="Genomic_DNA"/>
</dbReference>
<evidence type="ECO:0000259" key="1">
    <source>
        <dbReference type="SMART" id="SM00670"/>
    </source>
</evidence>
<dbReference type="OrthoDB" id="9787727at2"/>
<reference evidence="2 3" key="1">
    <citation type="submission" date="2016-10" db="EMBL/GenBank/DDBJ databases">
        <authorList>
            <person name="de Groot N.N."/>
        </authorList>
    </citation>
    <scope>NUCLEOTIDE SEQUENCE [LARGE SCALE GENOMIC DNA]</scope>
    <source>
        <strain evidence="2 3">DSM 20678</strain>
    </source>
</reference>
<accession>A0A1I5WHV4</accession>
<keyword evidence="3" id="KW-1185">Reference proteome</keyword>
<dbReference type="AlphaFoldDB" id="A0A1I5WHV4"/>